<dbReference type="EMBL" id="CADCXU010008726">
    <property type="protein sequence ID" value="CAA9999386.1"/>
    <property type="molecule type" value="Genomic_DNA"/>
</dbReference>
<feature type="region of interest" description="Disordered" evidence="1">
    <location>
        <begin position="115"/>
        <end position="152"/>
    </location>
</feature>
<proteinExistence type="predicted"/>
<accession>A0A6H5GAM1</accession>
<evidence type="ECO:0000256" key="1">
    <source>
        <dbReference type="SAM" id="MobiDB-lite"/>
    </source>
</evidence>
<reference evidence="2 3" key="1">
    <citation type="submission" date="2020-02" db="EMBL/GenBank/DDBJ databases">
        <authorList>
            <person name="Ferguson B K."/>
        </authorList>
    </citation>
    <scope>NUCLEOTIDE SEQUENCE [LARGE SCALE GENOMIC DNA]</scope>
</reference>
<feature type="compositionally biased region" description="Basic and acidic residues" evidence="1">
    <location>
        <begin position="50"/>
        <end position="66"/>
    </location>
</feature>
<evidence type="ECO:0000313" key="3">
    <source>
        <dbReference type="Proteomes" id="UP000479000"/>
    </source>
</evidence>
<feature type="region of interest" description="Disordered" evidence="1">
    <location>
        <begin position="38"/>
        <end position="66"/>
    </location>
</feature>
<dbReference type="Proteomes" id="UP000479000">
    <property type="component" value="Unassembled WGS sequence"/>
</dbReference>
<gene>
    <name evidence="2" type="ORF">NTEN_LOCUS5669</name>
</gene>
<keyword evidence="3" id="KW-1185">Reference proteome</keyword>
<protein>
    <submittedName>
        <fullName evidence="2">Uncharacterized protein</fullName>
    </submittedName>
</protein>
<organism evidence="2 3">
    <name type="scientific">Nesidiocoris tenuis</name>
    <dbReference type="NCBI Taxonomy" id="355587"/>
    <lineage>
        <taxon>Eukaryota</taxon>
        <taxon>Metazoa</taxon>
        <taxon>Ecdysozoa</taxon>
        <taxon>Arthropoda</taxon>
        <taxon>Hexapoda</taxon>
        <taxon>Insecta</taxon>
        <taxon>Pterygota</taxon>
        <taxon>Neoptera</taxon>
        <taxon>Paraneoptera</taxon>
        <taxon>Hemiptera</taxon>
        <taxon>Heteroptera</taxon>
        <taxon>Panheteroptera</taxon>
        <taxon>Cimicomorpha</taxon>
        <taxon>Miridae</taxon>
        <taxon>Dicyphina</taxon>
        <taxon>Nesidiocoris</taxon>
    </lineage>
</organism>
<sequence>MDWTRLPMMRIANSNAPDIRANSQRRWQLQAARVAFRGKGRPPRVAGSVAREEPTCDRPRRNDRPRSYDSAFFFFADQFRGVRCEWNYRSAMPPPLSRRALSAGWFASLSRPIKKRFATNPPPPPRRAKSAWDITPGTVRNNNDNNNNSYYS</sequence>
<dbReference type="AlphaFoldDB" id="A0A6H5GAM1"/>
<evidence type="ECO:0000313" key="2">
    <source>
        <dbReference type="EMBL" id="CAA9999386.1"/>
    </source>
</evidence>
<feature type="compositionally biased region" description="Low complexity" evidence="1">
    <location>
        <begin position="141"/>
        <end position="152"/>
    </location>
</feature>
<dbReference type="OrthoDB" id="10582522at2759"/>
<name>A0A6H5GAM1_9HEMI</name>